<keyword evidence="1" id="KW-0812">Transmembrane</keyword>
<reference evidence="3" key="1">
    <citation type="submission" date="2025-08" db="UniProtKB">
        <authorList>
            <consortium name="Ensembl"/>
        </authorList>
    </citation>
    <scope>IDENTIFICATION</scope>
</reference>
<dbReference type="AlphaFoldDB" id="A0A8C4ZHK7"/>
<dbReference type="Ensembl" id="ENSGMOT00000014530.2">
    <property type="protein sequence ID" value="ENSGMOP00000014165.2"/>
    <property type="gene ID" value="ENSGMOG00000013250.2"/>
</dbReference>
<keyword evidence="1" id="KW-0472">Membrane</keyword>
<dbReference type="InterPro" id="IPR036179">
    <property type="entry name" value="Ig-like_dom_sf"/>
</dbReference>
<evidence type="ECO:0000313" key="3">
    <source>
        <dbReference type="Ensembl" id="ENSGMOP00000014165.2"/>
    </source>
</evidence>
<dbReference type="SMART" id="SM00409">
    <property type="entry name" value="IG"/>
    <property type="match status" value="1"/>
</dbReference>
<feature type="transmembrane region" description="Helical" evidence="1">
    <location>
        <begin position="154"/>
        <end position="180"/>
    </location>
</feature>
<keyword evidence="4" id="KW-1185">Reference proteome</keyword>
<keyword evidence="1" id="KW-1133">Transmembrane helix</keyword>
<dbReference type="InterPro" id="IPR013783">
    <property type="entry name" value="Ig-like_fold"/>
</dbReference>
<dbReference type="InterPro" id="IPR003599">
    <property type="entry name" value="Ig_sub"/>
</dbReference>
<dbReference type="Proteomes" id="UP000694546">
    <property type="component" value="Chromosome 16"/>
</dbReference>
<organism evidence="3 4">
    <name type="scientific">Gadus morhua</name>
    <name type="common">Atlantic cod</name>
    <dbReference type="NCBI Taxonomy" id="8049"/>
    <lineage>
        <taxon>Eukaryota</taxon>
        <taxon>Metazoa</taxon>
        <taxon>Chordata</taxon>
        <taxon>Craniata</taxon>
        <taxon>Vertebrata</taxon>
        <taxon>Euteleostomi</taxon>
        <taxon>Actinopterygii</taxon>
        <taxon>Neopterygii</taxon>
        <taxon>Teleostei</taxon>
        <taxon>Neoteleostei</taxon>
        <taxon>Acanthomorphata</taxon>
        <taxon>Zeiogadaria</taxon>
        <taxon>Gadariae</taxon>
        <taxon>Gadiformes</taxon>
        <taxon>Gadoidei</taxon>
        <taxon>Gadidae</taxon>
        <taxon>Gadus</taxon>
    </lineage>
</organism>
<feature type="domain" description="Immunoglobulin" evidence="2">
    <location>
        <begin position="35"/>
        <end position="145"/>
    </location>
</feature>
<protein>
    <recommendedName>
        <fullName evidence="2">Immunoglobulin domain-containing protein</fullName>
    </recommendedName>
</protein>
<dbReference type="SUPFAM" id="SSF48726">
    <property type="entry name" value="Immunoglobulin"/>
    <property type="match status" value="1"/>
</dbReference>
<reference evidence="3" key="2">
    <citation type="submission" date="2025-09" db="UniProtKB">
        <authorList>
            <consortium name="Ensembl"/>
        </authorList>
    </citation>
    <scope>IDENTIFICATION</scope>
</reference>
<accession>A0A8C4ZHK7</accession>
<feature type="transmembrane region" description="Helical" evidence="1">
    <location>
        <begin position="12"/>
        <end position="32"/>
    </location>
</feature>
<sequence length="215" mass="23730">MCNLRLLELQDIWLVLCITLYVIHIAGAISVASPQRSMTRSVQEDVFFSVRVTCQGVPTLQWTFMSGAVSRSIGSWQPDSSDIGGGGGGGSFSNITADYVDRVETYANGSLGLARLRLADAGFYVLTVTEDSGSSKDSGFVLKVNEVIYEDLQYLSVSALVLFCLAGLLMLSMWLLNRAYKNIKACRRRREQNGKAERNQSQCYIDHMHSIKHSG</sequence>
<dbReference type="OMA" id="KIVEWQP"/>
<dbReference type="Gene3D" id="2.60.40.10">
    <property type="entry name" value="Immunoglobulins"/>
    <property type="match status" value="1"/>
</dbReference>
<name>A0A8C4ZHK7_GADMO</name>
<dbReference type="GeneTree" id="ENSGT00990000205159"/>
<proteinExistence type="predicted"/>
<gene>
    <name evidence="3" type="primary">vstm5</name>
</gene>
<evidence type="ECO:0000259" key="2">
    <source>
        <dbReference type="SMART" id="SM00409"/>
    </source>
</evidence>
<evidence type="ECO:0000313" key="4">
    <source>
        <dbReference type="Proteomes" id="UP000694546"/>
    </source>
</evidence>
<evidence type="ECO:0000256" key="1">
    <source>
        <dbReference type="SAM" id="Phobius"/>
    </source>
</evidence>